<dbReference type="InterPro" id="IPR048000">
    <property type="entry name" value="TnsA-like"/>
</dbReference>
<dbReference type="InterPro" id="IPR014833">
    <property type="entry name" value="TnsA_N"/>
</dbReference>
<dbReference type="Pfam" id="PF08722">
    <property type="entry name" value="Tn7_TnsA-like_N"/>
    <property type="match status" value="1"/>
</dbReference>
<protein>
    <submittedName>
        <fullName evidence="2">TnsA-like heteromeric transposase endonuclease subunit</fullName>
    </submittedName>
</protein>
<proteinExistence type="predicted"/>
<evidence type="ECO:0000259" key="1">
    <source>
        <dbReference type="Pfam" id="PF08722"/>
    </source>
</evidence>
<feature type="domain" description="TnsA endonuclease N-terminal" evidence="1">
    <location>
        <begin position="122"/>
        <end position="188"/>
    </location>
</feature>
<dbReference type="NCBIfam" id="NF033179">
    <property type="entry name" value="TnsA_like_Actin"/>
    <property type="match status" value="1"/>
</dbReference>
<accession>A0ABD7D8M7</accession>
<dbReference type="AlphaFoldDB" id="A0ABD7D8M7"/>
<evidence type="ECO:0000313" key="3">
    <source>
        <dbReference type="Proteomes" id="UP000623926"/>
    </source>
</evidence>
<keyword evidence="2" id="KW-0614">Plasmid</keyword>
<gene>
    <name evidence="2" type="ORF">I6J42_34445</name>
</gene>
<name>A0ABD7D8M7_9ACTN</name>
<sequence length="276" mass="30950">MATAFDQLAPVVGSHNCTFEELVVPFPVPETAEELDTGVDWTRRWTARWLTGKGEAIAPVRDLAAFEWPRSRPARAFTWRPDQRHRPGLAFSSATGRLHGFESLAERRVLLALDFEGGLTEVLSQPFTLRFTTRKRAVRHTPDFLVLTRGTALLIDVRPADLIKQEDSLKFAAAHRAAAAAGWQYIVVAGWQLRPWAAIEAFSARRRAMSDPLGLLPELLTLTAQQPRRLAELVAATSRPVLARAYVLHLLWSRRLTMDVALPLGDGSWIHRPRRG</sequence>
<dbReference type="Proteomes" id="UP000623926">
    <property type="component" value="Plasmid unnamed3"/>
</dbReference>
<dbReference type="EMBL" id="CP070247">
    <property type="protein sequence ID" value="QRV39178.1"/>
    <property type="molecule type" value="Genomic_DNA"/>
</dbReference>
<geneLocation type="plasmid" evidence="2 3">
    <name>unnamed3</name>
</geneLocation>
<evidence type="ECO:0000313" key="2">
    <source>
        <dbReference type="EMBL" id="QRV39178.1"/>
    </source>
</evidence>
<organism evidence="2 3">
    <name type="scientific">Streptomyces californicus</name>
    <dbReference type="NCBI Taxonomy" id="67351"/>
    <lineage>
        <taxon>Bacteria</taxon>
        <taxon>Bacillati</taxon>
        <taxon>Actinomycetota</taxon>
        <taxon>Actinomycetes</taxon>
        <taxon>Kitasatosporales</taxon>
        <taxon>Streptomycetaceae</taxon>
        <taxon>Streptomyces</taxon>
    </lineage>
</organism>
<dbReference type="RefSeq" id="WP_205030192.1">
    <property type="nucleotide sequence ID" value="NZ_CP070247.1"/>
</dbReference>
<reference evidence="2 3" key="1">
    <citation type="submission" date="2021-02" db="EMBL/GenBank/DDBJ databases">
        <title>FDA dAtabase for Regulatory Grade micrObial Sequences (FDA-ARGOS): Supporting development and validation of Infectious Disease Dx tests.</title>
        <authorList>
            <person name="Sproer C."/>
            <person name="Gronow S."/>
            <person name="Severitt S."/>
            <person name="Schroder I."/>
            <person name="Tallon L."/>
            <person name="Sadzewicz L."/>
            <person name="Zhao X."/>
            <person name="Boylan J."/>
            <person name="Ott S."/>
            <person name="Bowen H."/>
            <person name="Vavikolanu K."/>
            <person name="Mehta A."/>
            <person name="Aluvathingal J."/>
            <person name="Nadendla S."/>
            <person name="Lowell S."/>
            <person name="Myers T."/>
            <person name="Yan Y."/>
            <person name="Sichtig H."/>
        </authorList>
    </citation>
    <scope>NUCLEOTIDE SEQUENCE [LARGE SCALE GENOMIC DNA]</scope>
    <source>
        <strain evidence="2 3">FDAARGOS_1212</strain>
        <plasmid evidence="2 3">unnamed3</plasmid>
    </source>
</reference>